<evidence type="ECO:0000313" key="1">
    <source>
        <dbReference type="EMBL" id="MET7015391.1"/>
    </source>
</evidence>
<sequence length="53" mass="5606">MPKASSRWRNHPQGAQAARIGTLVSGGCVTLATTLGGQRFIGELSEDPLPRIC</sequence>
<protein>
    <submittedName>
        <fullName evidence="1">Uncharacterized protein</fullName>
    </submittedName>
</protein>
<comment type="caution">
    <text evidence="1">The sequence shown here is derived from an EMBL/GenBank/DDBJ whole genome shotgun (WGS) entry which is preliminary data.</text>
</comment>
<gene>
    <name evidence="1" type="ORF">ABXR19_14465</name>
</gene>
<dbReference type="RefSeq" id="WP_354601850.1">
    <property type="nucleotide sequence ID" value="NZ_JBEWZI010000016.1"/>
</dbReference>
<keyword evidence="2" id="KW-1185">Reference proteome</keyword>
<accession>A0ABV2TN91</accession>
<name>A0ABV2TN91_9RHOO</name>
<dbReference type="Proteomes" id="UP001549691">
    <property type="component" value="Unassembled WGS sequence"/>
</dbReference>
<reference evidence="1 2" key="1">
    <citation type="submission" date="2024-07" db="EMBL/GenBank/DDBJ databases">
        <title>Uliginosibacterium flavum JJ3220;KACC:17644.</title>
        <authorList>
            <person name="Kim M.K."/>
        </authorList>
    </citation>
    <scope>NUCLEOTIDE SEQUENCE [LARGE SCALE GENOMIC DNA]</scope>
    <source>
        <strain evidence="1 2">KACC:17644</strain>
    </source>
</reference>
<dbReference type="Gene3D" id="3.90.650.10">
    <property type="entry name" value="PurM-like C-terminal domain"/>
    <property type="match status" value="1"/>
</dbReference>
<organism evidence="1 2">
    <name type="scientific">Uliginosibacterium flavum</name>
    <dbReference type="NCBI Taxonomy" id="1396831"/>
    <lineage>
        <taxon>Bacteria</taxon>
        <taxon>Pseudomonadati</taxon>
        <taxon>Pseudomonadota</taxon>
        <taxon>Betaproteobacteria</taxon>
        <taxon>Rhodocyclales</taxon>
        <taxon>Zoogloeaceae</taxon>
        <taxon>Uliginosibacterium</taxon>
    </lineage>
</organism>
<proteinExistence type="predicted"/>
<dbReference type="InterPro" id="IPR036676">
    <property type="entry name" value="PurM-like_C_sf"/>
</dbReference>
<dbReference type="EMBL" id="JBEWZI010000016">
    <property type="protein sequence ID" value="MET7015391.1"/>
    <property type="molecule type" value="Genomic_DNA"/>
</dbReference>
<evidence type="ECO:0000313" key="2">
    <source>
        <dbReference type="Proteomes" id="UP001549691"/>
    </source>
</evidence>